<accession>A0A9P6AP35</accession>
<gene>
    <name evidence="2" type="ORF">BS47DRAFT_1365262</name>
</gene>
<keyword evidence="1" id="KW-0732">Signal</keyword>
<name>A0A9P6AP35_9AGAM</name>
<dbReference type="Proteomes" id="UP000886523">
    <property type="component" value="Unassembled WGS sequence"/>
</dbReference>
<comment type="caution">
    <text evidence="2">The sequence shown here is derived from an EMBL/GenBank/DDBJ whole genome shotgun (WGS) entry which is preliminary data.</text>
</comment>
<evidence type="ECO:0000313" key="2">
    <source>
        <dbReference type="EMBL" id="KAF9509368.1"/>
    </source>
</evidence>
<reference evidence="2" key="1">
    <citation type="journal article" date="2020" name="Nat. Commun.">
        <title>Large-scale genome sequencing of mycorrhizal fungi provides insights into the early evolution of symbiotic traits.</title>
        <authorList>
            <person name="Miyauchi S."/>
            <person name="Kiss E."/>
            <person name="Kuo A."/>
            <person name="Drula E."/>
            <person name="Kohler A."/>
            <person name="Sanchez-Garcia M."/>
            <person name="Morin E."/>
            <person name="Andreopoulos B."/>
            <person name="Barry K.W."/>
            <person name="Bonito G."/>
            <person name="Buee M."/>
            <person name="Carver A."/>
            <person name="Chen C."/>
            <person name="Cichocki N."/>
            <person name="Clum A."/>
            <person name="Culley D."/>
            <person name="Crous P.W."/>
            <person name="Fauchery L."/>
            <person name="Girlanda M."/>
            <person name="Hayes R.D."/>
            <person name="Keri Z."/>
            <person name="LaButti K."/>
            <person name="Lipzen A."/>
            <person name="Lombard V."/>
            <person name="Magnuson J."/>
            <person name="Maillard F."/>
            <person name="Murat C."/>
            <person name="Nolan M."/>
            <person name="Ohm R.A."/>
            <person name="Pangilinan J."/>
            <person name="Pereira M.F."/>
            <person name="Perotto S."/>
            <person name="Peter M."/>
            <person name="Pfister S."/>
            <person name="Riley R."/>
            <person name="Sitrit Y."/>
            <person name="Stielow J.B."/>
            <person name="Szollosi G."/>
            <person name="Zifcakova L."/>
            <person name="Stursova M."/>
            <person name="Spatafora J.W."/>
            <person name="Tedersoo L."/>
            <person name="Vaario L.M."/>
            <person name="Yamada A."/>
            <person name="Yan M."/>
            <person name="Wang P."/>
            <person name="Xu J."/>
            <person name="Bruns T."/>
            <person name="Baldrian P."/>
            <person name="Vilgalys R."/>
            <person name="Dunand C."/>
            <person name="Henrissat B."/>
            <person name="Grigoriev I.V."/>
            <person name="Hibbett D."/>
            <person name="Nagy L.G."/>
            <person name="Martin F.M."/>
        </authorList>
    </citation>
    <scope>NUCLEOTIDE SEQUENCE</scope>
    <source>
        <strain evidence="2">UP504</strain>
    </source>
</reference>
<protein>
    <submittedName>
        <fullName evidence="2">Uncharacterized protein</fullName>
    </submittedName>
</protein>
<sequence length="196" mass="21972">MWGMICKLGGMAIPITKAFALGYCIDPTLDEQEIKLHDGPYLVPADTSEEGIHNCQQSMAMSAVYRFIRAKGGDPKSFFHFKTSAVYVMIVTQSAPEPTATSDESDYTLFEENVKDKKVQKLLQEQGVKDIRWLSMTGKVTALNANSFPDQNSYFLIGVGLELDNSERYLSHKSASPYWRPIATPDLLVPYKYGAW</sequence>
<proteinExistence type="predicted"/>
<dbReference type="EMBL" id="MU129036">
    <property type="protein sequence ID" value="KAF9509368.1"/>
    <property type="molecule type" value="Genomic_DNA"/>
</dbReference>
<dbReference type="AlphaFoldDB" id="A0A9P6AP35"/>
<organism evidence="2 3">
    <name type="scientific">Hydnum rufescens UP504</name>
    <dbReference type="NCBI Taxonomy" id="1448309"/>
    <lineage>
        <taxon>Eukaryota</taxon>
        <taxon>Fungi</taxon>
        <taxon>Dikarya</taxon>
        <taxon>Basidiomycota</taxon>
        <taxon>Agaricomycotina</taxon>
        <taxon>Agaricomycetes</taxon>
        <taxon>Cantharellales</taxon>
        <taxon>Hydnaceae</taxon>
        <taxon>Hydnum</taxon>
    </lineage>
</organism>
<evidence type="ECO:0000256" key="1">
    <source>
        <dbReference type="SAM" id="SignalP"/>
    </source>
</evidence>
<feature type="chain" id="PRO_5040217034" evidence="1">
    <location>
        <begin position="19"/>
        <end position="196"/>
    </location>
</feature>
<feature type="signal peptide" evidence="1">
    <location>
        <begin position="1"/>
        <end position="18"/>
    </location>
</feature>
<evidence type="ECO:0000313" key="3">
    <source>
        <dbReference type="Proteomes" id="UP000886523"/>
    </source>
</evidence>
<keyword evidence="3" id="KW-1185">Reference proteome</keyword>